<name>J3NBK4_ORYBR</name>
<feature type="region of interest" description="Disordered" evidence="1">
    <location>
        <begin position="134"/>
        <end position="155"/>
    </location>
</feature>
<dbReference type="HOGENOM" id="CLU_1470360_0_0_1"/>
<reference evidence="2" key="2">
    <citation type="submission" date="2013-04" db="UniProtKB">
        <authorList>
            <consortium name="EnsemblPlants"/>
        </authorList>
    </citation>
    <scope>IDENTIFICATION</scope>
</reference>
<evidence type="ECO:0000313" key="3">
    <source>
        <dbReference type="Proteomes" id="UP000006038"/>
    </source>
</evidence>
<feature type="region of interest" description="Disordered" evidence="1">
    <location>
        <begin position="82"/>
        <end position="108"/>
    </location>
</feature>
<evidence type="ECO:0000256" key="1">
    <source>
        <dbReference type="SAM" id="MobiDB-lite"/>
    </source>
</evidence>
<dbReference type="AlphaFoldDB" id="J3NBK4"/>
<dbReference type="EnsemblPlants" id="OB12G13620.1">
    <property type="protein sequence ID" value="OB12G13620.1"/>
    <property type="gene ID" value="OB12G13620"/>
</dbReference>
<evidence type="ECO:0000313" key="2">
    <source>
        <dbReference type="EnsemblPlants" id="OB12G13620.1"/>
    </source>
</evidence>
<protein>
    <submittedName>
        <fullName evidence="2">Uncharacterized protein</fullName>
    </submittedName>
</protein>
<proteinExistence type="predicted"/>
<feature type="compositionally biased region" description="Basic and acidic residues" evidence="1">
    <location>
        <begin position="82"/>
        <end position="97"/>
    </location>
</feature>
<sequence length="184" mass="19158">MAALPPQHGGRNTERGRCSVRPGHFIEQVARRTSKARAEPALGEDVVASGGRKESREANGGVQITGFAFDAGRLTGGSVCRHDASGREHHGRFDPSLRRLAPPPPDRPQTNLRVVRGGAASPSPAAAVGLPSAAVIRGGGGDDGDGKTQSSSMIPDWAPGCLITLARPTQQHRSGPQVWAARKG</sequence>
<accession>J3NBK4</accession>
<organism evidence="2">
    <name type="scientific">Oryza brachyantha</name>
    <name type="common">malo sina</name>
    <dbReference type="NCBI Taxonomy" id="4533"/>
    <lineage>
        <taxon>Eukaryota</taxon>
        <taxon>Viridiplantae</taxon>
        <taxon>Streptophyta</taxon>
        <taxon>Embryophyta</taxon>
        <taxon>Tracheophyta</taxon>
        <taxon>Spermatophyta</taxon>
        <taxon>Magnoliopsida</taxon>
        <taxon>Liliopsida</taxon>
        <taxon>Poales</taxon>
        <taxon>Poaceae</taxon>
        <taxon>BOP clade</taxon>
        <taxon>Oryzoideae</taxon>
        <taxon>Oryzeae</taxon>
        <taxon>Oryzinae</taxon>
        <taxon>Oryza</taxon>
    </lineage>
</organism>
<dbReference type="Proteomes" id="UP000006038">
    <property type="component" value="Chromosome 12"/>
</dbReference>
<dbReference type="Gramene" id="OB12G13620.1">
    <property type="protein sequence ID" value="OB12G13620.1"/>
    <property type="gene ID" value="OB12G13620"/>
</dbReference>
<reference evidence="2" key="1">
    <citation type="journal article" date="2013" name="Nat. Commun.">
        <title>Whole-genome sequencing of Oryza brachyantha reveals mechanisms underlying Oryza genome evolution.</title>
        <authorList>
            <person name="Chen J."/>
            <person name="Huang Q."/>
            <person name="Gao D."/>
            <person name="Wang J."/>
            <person name="Lang Y."/>
            <person name="Liu T."/>
            <person name="Li B."/>
            <person name="Bai Z."/>
            <person name="Luis Goicoechea J."/>
            <person name="Liang C."/>
            <person name="Chen C."/>
            <person name="Zhang W."/>
            <person name="Sun S."/>
            <person name="Liao Y."/>
            <person name="Zhang X."/>
            <person name="Yang L."/>
            <person name="Song C."/>
            <person name="Wang M."/>
            <person name="Shi J."/>
            <person name="Liu G."/>
            <person name="Liu J."/>
            <person name="Zhou H."/>
            <person name="Zhou W."/>
            <person name="Yu Q."/>
            <person name="An N."/>
            <person name="Chen Y."/>
            <person name="Cai Q."/>
            <person name="Wang B."/>
            <person name="Liu B."/>
            <person name="Min J."/>
            <person name="Huang Y."/>
            <person name="Wu H."/>
            <person name="Li Z."/>
            <person name="Zhang Y."/>
            <person name="Yin Y."/>
            <person name="Song W."/>
            <person name="Jiang J."/>
            <person name="Jackson S.A."/>
            <person name="Wing R.A."/>
            <person name="Wang J."/>
            <person name="Chen M."/>
        </authorList>
    </citation>
    <scope>NUCLEOTIDE SEQUENCE [LARGE SCALE GENOMIC DNA]</scope>
    <source>
        <strain evidence="2">cv. IRGC 101232</strain>
    </source>
</reference>
<keyword evidence="3" id="KW-1185">Reference proteome</keyword>